<dbReference type="AlphaFoldDB" id="A0A1H7FGN8"/>
<name>A0A1H7FGN8_STIAU</name>
<evidence type="ECO:0000313" key="2">
    <source>
        <dbReference type="EMBL" id="SEK25266.1"/>
    </source>
</evidence>
<evidence type="ECO:0000256" key="1">
    <source>
        <dbReference type="SAM" id="MobiDB-lite"/>
    </source>
</evidence>
<feature type="region of interest" description="Disordered" evidence="1">
    <location>
        <begin position="38"/>
        <end position="58"/>
    </location>
</feature>
<organism evidence="2 3">
    <name type="scientific">Stigmatella aurantiaca</name>
    <dbReference type="NCBI Taxonomy" id="41"/>
    <lineage>
        <taxon>Bacteria</taxon>
        <taxon>Pseudomonadati</taxon>
        <taxon>Myxococcota</taxon>
        <taxon>Myxococcia</taxon>
        <taxon>Myxococcales</taxon>
        <taxon>Cystobacterineae</taxon>
        <taxon>Archangiaceae</taxon>
        <taxon>Stigmatella</taxon>
    </lineage>
</organism>
<protein>
    <submittedName>
        <fullName evidence="2">Uncharacterized protein</fullName>
    </submittedName>
</protein>
<proteinExistence type="predicted"/>
<gene>
    <name evidence="2" type="ORF">SAMN05444354_101104</name>
</gene>
<dbReference type="Proteomes" id="UP000182719">
    <property type="component" value="Unassembled WGS sequence"/>
</dbReference>
<sequence>MAAFNSADTGGDVMRRHAWGLCLMLALAGCKGDDGGGGGGGNNDAGPNPVDPNKDSPYQRFTLDAASTDLQPLSLAVGPGDTVGVAYFFRVSDAQYEIRYVQTGSDGRVSTPETITTVKMVYGLSLAFDGNGRPAVAYLGGAEDPAAAFWFLNDQEVAYRNASGQWVKKVAVRESNEAKAGNPVSDSGNVVGINPALVFNGTQAIVAYRDVHQGQFDKQDYEASDLEVAVGGPDTWTHAVVSAGGNDKRAYGGHIDMVMADGQPALVHDQVSGSADGTGSNVLFQRRNANGTWTKDVQVQAVSNAQRGASLAWDPVLGFGIAVVERSANRLTFTSCEGTSVSRCAAEGDWTEPDPVYASGTGGWYPSLAIDPTTHDPSIAFYICSNASGINEGSCNPNDDELRVTTRIAGNWREALVDADGGWSPKMAYLSTGQRVIAYRAPGSGALKLAVER</sequence>
<accession>A0A1H7FGN8</accession>
<evidence type="ECO:0000313" key="3">
    <source>
        <dbReference type="Proteomes" id="UP000182719"/>
    </source>
</evidence>
<reference evidence="3" key="1">
    <citation type="submission" date="2016-10" db="EMBL/GenBank/DDBJ databases">
        <authorList>
            <person name="Varghese N."/>
            <person name="Submissions S."/>
        </authorList>
    </citation>
    <scope>NUCLEOTIDE SEQUENCE [LARGE SCALE GENOMIC DNA]</scope>
    <source>
        <strain evidence="3">DSM 17044</strain>
    </source>
</reference>
<dbReference type="EMBL" id="FOAP01000001">
    <property type="protein sequence ID" value="SEK25266.1"/>
    <property type="molecule type" value="Genomic_DNA"/>
</dbReference>
<keyword evidence="3" id="KW-1185">Reference proteome</keyword>